<dbReference type="InterPro" id="IPR029063">
    <property type="entry name" value="SAM-dependent_MTases_sf"/>
</dbReference>
<feature type="domain" description="Methyltransferase type 11" evidence="1">
    <location>
        <begin position="38"/>
        <end position="127"/>
    </location>
</feature>
<dbReference type="Gene3D" id="3.40.50.150">
    <property type="entry name" value="Vaccinia Virus protein VP39"/>
    <property type="match status" value="1"/>
</dbReference>
<dbReference type="SUPFAM" id="SSF53335">
    <property type="entry name" value="S-adenosyl-L-methionine-dependent methyltransferases"/>
    <property type="match status" value="1"/>
</dbReference>
<dbReference type="Pfam" id="PF08241">
    <property type="entry name" value="Methyltransf_11"/>
    <property type="match status" value="1"/>
</dbReference>
<organism evidence="2 3">
    <name type="scientific">Lutispora thermophila DSM 19022</name>
    <dbReference type="NCBI Taxonomy" id="1122184"/>
    <lineage>
        <taxon>Bacteria</taxon>
        <taxon>Bacillati</taxon>
        <taxon>Bacillota</taxon>
        <taxon>Clostridia</taxon>
        <taxon>Lutisporales</taxon>
        <taxon>Lutisporaceae</taxon>
        <taxon>Lutispora</taxon>
    </lineage>
</organism>
<dbReference type="GO" id="GO:0008757">
    <property type="term" value="F:S-adenosylmethionine-dependent methyltransferase activity"/>
    <property type="evidence" value="ECO:0007669"/>
    <property type="project" value="InterPro"/>
</dbReference>
<dbReference type="EMBL" id="FQZS01000029">
    <property type="protein sequence ID" value="SHJ31907.1"/>
    <property type="molecule type" value="Genomic_DNA"/>
</dbReference>
<proteinExistence type="predicted"/>
<reference evidence="2 3" key="1">
    <citation type="submission" date="2016-11" db="EMBL/GenBank/DDBJ databases">
        <authorList>
            <person name="Jaros S."/>
            <person name="Januszkiewicz K."/>
            <person name="Wedrychowicz H."/>
        </authorList>
    </citation>
    <scope>NUCLEOTIDE SEQUENCE [LARGE SCALE GENOMIC DNA]</scope>
    <source>
        <strain evidence="2 3">DSM 19022</strain>
    </source>
</reference>
<protein>
    <submittedName>
        <fullName evidence="2">Methyltransferase domain-containing protein</fullName>
    </submittedName>
</protein>
<dbReference type="InterPro" id="IPR013216">
    <property type="entry name" value="Methyltransf_11"/>
</dbReference>
<evidence type="ECO:0000259" key="1">
    <source>
        <dbReference type="Pfam" id="PF08241"/>
    </source>
</evidence>
<gene>
    <name evidence="2" type="ORF">SAMN02745176_03179</name>
</gene>
<dbReference type="CDD" id="cd02440">
    <property type="entry name" value="AdoMet_MTases"/>
    <property type="match status" value="1"/>
</dbReference>
<evidence type="ECO:0000313" key="2">
    <source>
        <dbReference type="EMBL" id="SHJ31907.1"/>
    </source>
</evidence>
<sequence>MSKNINVQGYLNTVNAPWGKLFYKLVWHNIDCKGKKILDFGSGFGITADYFAKSNDVTAIEPNEELLKHKFCKNKYRQIVGGIEKLREVQNQSYDMIICHNVLEYLDNRRELLCEFSRVLKPDGFVSIVKHNKAGKIMHKAVFEYKINEALELINNGNAISENFGIINEYDNWELEKYCEGYFEIDKIYGVRMFFALQRNELKMESDWITNMYNLECAAEEIPEFRNIAYFHHVILKHKR</sequence>
<keyword evidence="2" id="KW-0808">Transferase</keyword>
<dbReference type="STRING" id="1122184.SAMN02745176_03179"/>
<accession>A0A1M6IBX2</accession>
<dbReference type="GO" id="GO:0032259">
    <property type="term" value="P:methylation"/>
    <property type="evidence" value="ECO:0007669"/>
    <property type="project" value="UniProtKB-KW"/>
</dbReference>
<dbReference type="PANTHER" id="PTHR43861">
    <property type="entry name" value="TRANS-ACONITATE 2-METHYLTRANSFERASE-RELATED"/>
    <property type="match status" value="1"/>
</dbReference>
<evidence type="ECO:0000313" key="3">
    <source>
        <dbReference type="Proteomes" id="UP000184442"/>
    </source>
</evidence>
<dbReference type="AlphaFoldDB" id="A0A1M6IBX2"/>
<dbReference type="Proteomes" id="UP000184442">
    <property type="component" value="Unassembled WGS sequence"/>
</dbReference>
<keyword evidence="2" id="KW-0489">Methyltransferase</keyword>
<keyword evidence="3" id="KW-1185">Reference proteome</keyword>
<name>A0A1M6IBX2_9FIRM</name>
<dbReference type="OrthoDB" id="4697647at2"/>
<dbReference type="RefSeq" id="WP_073027451.1">
    <property type="nucleotide sequence ID" value="NZ_FQZS01000029.1"/>
</dbReference>